<protein>
    <submittedName>
        <fullName evidence="17">Cu2+-exporting ATPase</fullName>
    </submittedName>
</protein>
<feature type="transmembrane region" description="Helical" evidence="15">
    <location>
        <begin position="184"/>
        <end position="206"/>
    </location>
</feature>
<dbReference type="Gene3D" id="2.70.150.10">
    <property type="entry name" value="Calcium-transporting ATPase, cytoplasmic transduction domain A"/>
    <property type="match status" value="1"/>
</dbReference>
<dbReference type="GO" id="GO:0016887">
    <property type="term" value="F:ATP hydrolysis activity"/>
    <property type="evidence" value="ECO:0007669"/>
    <property type="project" value="InterPro"/>
</dbReference>
<comment type="similarity">
    <text evidence="2 15">Belongs to the cation transport ATPase (P-type) (TC 3.A.3) family. Type IB subfamily.</text>
</comment>
<proteinExistence type="inferred from homology"/>
<evidence type="ECO:0000256" key="10">
    <source>
        <dbReference type="ARBA" id="ARBA00022842"/>
    </source>
</evidence>
<dbReference type="InterPro" id="IPR018303">
    <property type="entry name" value="ATPase_P-typ_P_site"/>
</dbReference>
<organism evidence="17 18">
    <name type="scientific">Chitinivorax tropicus</name>
    <dbReference type="NCBI Taxonomy" id="714531"/>
    <lineage>
        <taxon>Bacteria</taxon>
        <taxon>Pseudomonadati</taxon>
        <taxon>Pseudomonadota</taxon>
        <taxon>Betaproteobacteria</taxon>
        <taxon>Chitinivorax</taxon>
    </lineage>
</organism>
<dbReference type="InterPro" id="IPR023299">
    <property type="entry name" value="ATPase_P-typ_cyto_dom_N"/>
</dbReference>
<keyword evidence="13" id="KW-0406">Ion transport</keyword>
<sequence length="819" mass="88552">MNYRTATSEPACFHCGLPVPEGSRFSIQLDQSAHPACCAGCQAVAQTIIDNGLGDYYRHRNIEAGKVEPLPDEVLQQIKLYDSPDIQRSFVHTESAHIREAALILEGITCAACVWLNETHLTRQPGVLSVDINYATHRARIRWDDRQTRLSHILQAITDIGYRAHPFDAERQERLAQKERKSALARLWIAGLSMMQVMMYAVPAYLANGDMTTNDEQLLRWASLALTIPTVIYSAIPFYRGTLNDLRARRVGMDVPVTLGVLIAFFASCWALWQGHGEVYFDSVSMFVFLLLGGRYLEFLARRKAGAAVDSLVKLIPAFAHALPDYPNNRQPQETVVANLTPGTILLVKPGETIPADGTILEGESGIDESLMSGESRAIAKQVGDHVVGGATNINSPLILRVDRVGQDSTLAAIVRLLDRAMSQKPRLAMLADRISAWFVAALLVVAAATYLAWHWIDPSRALWITIAVLVISCPCALSLATPAALAAATGALSRLGLLVTRGHALETLANATHFVFDKTGTLTFGRMKLRLIQPLASIDPPTLHQLAAALEQQSEHPIARALCEGIDDLPVVTDTLAETGQGIQGHIAGTPYRIGRAHYVAELVGHPLALSDAEQADSTPVYLGRAGQWLARFELGDAVRPDADQLIRSLTSQGKQCILLSGDAIQPVTELARQLGIPEAQGALTPQGKLDALSHLQQQGGVVAMIGDGVNDAPVLGAAQISIALGSGTDVARASADMILINDQLAALHQAIDIAKRCKQIVRQNLWWSLLYNLVALPAAMTGLITPWIASLGMAGSSLLVVSNALRLLSTRSRDDVH</sequence>
<dbReference type="InterPro" id="IPR036412">
    <property type="entry name" value="HAD-like_sf"/>
</dbReference>
<dbReference type="GO" id="GO:0055070">
    <property type="term" value="P:copper ion homeostasis"/>
    <property type="evidence" value="ECO:0007669"/>
    <property type="project" value="TreeGrafter"/>
</dbReference>
<keyword evidence="8 15" id="KW-0547">Nucleotide-binding</keyword>
<evidence type="ECO:0000256" key="8">
    <source>
        <dbReference type="ARBA" id="ARBA00022741"/>
    </source>
</evidence>
<dbReference type="InterPro" id="IPR059000">
    <property type="entry name" value="ATPase_P-type_domA"/>
</dbReference>
<dbReference type="CDD" id="cd02079">
    <property type="entry name" value="P-type_ATPase_HM"/>
    <property type="match status" value="1"/>
</dbReference>
<feature type="transmembrane region" description="Helical" evidence="15">
    <location>
        <begin position="218"/>
        <end position="239"/>
    </location>
</feature>
<gene>
    <name evidence="17" type="ORF">HNQ59_003711</name>
</gene>
<dbReference type="SUPFAM" id="SSF81665">
    <property type="entry name" value="Calcium ATPase, transmembrane domain M"/>
    <property type="match status" value="1"/>
</dbReference>
<dbReference type="GO" id="GO:0043682">
    <property type="term" value="F:P-type divalent copper transporter activity"/>
    <property type="evidence" value="ECO:0007669"/>
    <property type="project" value="TreeGrafter"/>
</dbReference>
<dbReference type="SUPFAM" id="SSF56784">
    <property type="entry name" value="HAD-like"/>
    <property type="match status" value="1"/>
</dbReference>
<dbReference type="NCBIfam" id="TIGR01525">
    <property type="entry name" value="ATPase-IB_hvy"/>
    <property type="match status" value="1"/>
</dbReference>
<dbReference type="GO" id="GO:0005886">
    <property type="term" value="C:plasma membrane"/>
    <property type="evidence" value="ECO:0007669"/>
    <property type="project" value="UniProtKB-SubCell"/>
</dbReference>
<keyword evidence="7 15" id="KW-0479">Metal-binding</keyword>
<keyword evidence="12 15" id="KW-1133">Transmembrane helix</keyword>
<evidence type="ECO:0000256" key="14">
    <source>
        <dbReference type="ARBA" id="ARBA00023136"/>
    </source>
</evidence>
<dbReference type="FunFam" id="2.70.150.10:FF:000002">
    <property type="entry name" value="Copper-transporting ATPase 1, putative"/>
    <property type="match status" value="1"/>
</dbReference>
<dbReference type="Pfam" id="PF00403">
    <property type="entry name" value="HMA"/>
    <property type="match status" value="1"/>
</dbReference>
<keyword evidence="10" id="KW-0460">Magnesium</keyword>
<evidence type="ECO:0000256" key="15">
    <source>
        <dbReference type="RuleBase" id="RU362081"/>
    </source>
</evidence>
<dbReference type="InterPro" id="IPR027256">
    <property type="entry name" value="P-typ_ATPase_IB"/>
</dbReference>
<evidence type="ECO:0000256" key="9">
    <source>
        <dbReference type="ARBA" id="ARBA00022840"/>
    </source>
</evidence>
<dbReference type="PANTHER" id="PTHR43520:SF5">
    <property type="entry name" value="CATION-TRANSPORTING P-TYPE ATPASE-RELATED"/>
    <property type="match status" value="1"/>
</dbReference>
<dbReference type="NCBIfam" id="TIGR01511">
    <property type="entry name" value="ATPase-IB1_Cu"/>
    <property type="match status" value="1"/>
</dbReference>
<dbReference type="RefSeq" id="WP_184041793.1">
    <property type="nucleotide sequence ID" value="NZ_JACHHY010000033.1"/>
</dbReference>
<keyword evidence="14 15" id="KW-0472">Membrane</keyword>
<evidence type="ECO:0000313" key="17">
    <source>
        <dbReference type="EMBL" id="MBB5020392.1"/>
    </source>
</evidence>
<comment type="caution">
    <text evidence="17">The sequence shown here is derived from an EMBL/GenBank/DDBJ whole genome shotgun (WGS) entry which is preliminary data.</text>
</comment>
<keyword evidence="4 15" id="KW-1003">Cell membrane</keyword>
<keyword evidence="3" id="KW-0813">Transport</keyword>
<name>A0A840MUC3_9PROT</name>
<dbReference type="CDD" id="cd00371">
    <property type="entry name" value="HMA"/>
    <property type="match status" value="1"/>
</dbReference>
<evidence type="ECO:0000256" key="13">
    <source>
        <dbReference type="ARBA" id="ARBA00023065"/>
    </source>
</evidence>
<evidence type="ECO:0000256" key="1">
    <source>
        <dbReference type="ARBA" id="ARBA00004651"/>
    </source>
</evidence>
<evidence type="ECO:0000256" key="2">
    <source>
        <dbReference type="ARBA" id="ARBA00006024"/>
    </source>
</evidence>
<dbReference type="InterPro" id="IPR023214">
    <property type="entry name" value="HAD_sf"/>
</dbReference>
<comment type="subcellular location">
    <subcellularLocation>
        <location evidence="1">Cell membrane</location>
        <topology evidence="1">Multi-pass membrane protein</topology>
    </subcellularLocation>
</comment>
<evidence type="ECO:0000313" key="18">
    <source>
        <dbReference type="Proteomes" id="UP000575898"/>
    </source>
</evidence>
<dbReference type="Gene3D" id="3.40.50.1000">
    <property type="entry name" value="HAD superfamily/HAD-like"/>
    <property type="match status" value="1"/>
</dbReference>
<evidence type="ECO:0000256" key="6">
    <source>
        <dbReference type="ARBA" id="ARBA00022692"/>
    </source>
</evidence>
<feature type="domain" description="HMA" evidence="16">
    <location>
        <begin position="99"/>
        <end position="165"/>
    </location>
</feature>
<dbReference type="PROSITE" id="PS50846">
    <property type="entry name" value="HMA_2"/>
    <property type="match status" value="1"/>
</dbReference>
<dbReference type="InterPro" id="IPR001757">
    <property type="entry name" value="P_typ_ATPase"/>
</dbReference>
<evidence type="ECO:0000259" key="16">
    <source>
        <dbReference type="PROSITE" id="PS50846"/>
    </source>
</evidence>
<dbReference type="Gene3D" id="3.30.70.100">
    <property type="match status" value="1"/>
</dbReference>
<dbReference type="InterPro" id="IPR008250">
    <property type="entry name" value="ATPase_P-typ_transduc_dom_A_sf"/>
</dbReference>
<keyword evidence="18" id="KW-1185">Reference proteome</keyword>
<reference evidence="17 18" key="1">
    <citation type="submission" date="2020-08" db="EMBL/GenBank/DDBJ databases">
        <title>Genomic Encyclopedia of Type Strains, Phase IV (KMG-IV): sequencing the most valuable type-strain genomes for metagenomic binning, comparative biology and taxonomic classification.</title>
        <authorList>
            <person name="Goeker M."/>
        </authorList>
    </citation>
    <scope>NUCLEOTIDE SEQUENCE [LARGE SCALE GENOMIC DNA]</scope>
    <source>
        <strain evidence="17 18">DSM 27165</strain>
    </source>
</reference>
<dbReference type="EMBL" id="JACHHY010000033">
    <property type="protein sequence ID" value="MBB5020392.1"/>
    <property type="molecule type" value="Genomic_DNA"/>
</dbReference>
<keyword evidence="5" id="KW-0597">Phosphoprotein</keyword>
<dbReference type="GO" id="GO:0005524">
    <property type="term" value="F:ATP binding"/>
    <property type="evidence" value="ECO:0007669"/>
    <property type="project" value="UniProtKB-UniRule"/>
</dbReference>
<feature type="transmembrane region" description="Helical" evidence="15">
    <location>
        <begin position="279"/>
        <end position="297"/>
    </location>
</feature>
<dbReference type="InterPro" id="IPR021993">
    <property type="entry name" value="ATPase-cat-bd"/>
</dbReference>
<keyword evidence="11" id="KW-1278">Translocase</keyword>
<evidence type="ECO:0000256" key="12">
    <source>
        <dbReference type="ARBA" id="ARBA00022989"/>
    </source>
</evidence>
<dbReference type="NCBIfam" id="TIGR01494">
    <property type="entry name" value="ATPase_P-type"/>
    <property type="match status" value="1"/>
</dbReference>
<dbReference type="SUPFAM" id="SSF81653">
    <property type="entry name" value="Calcium ATPase, transduction domain A"/>
    <property type="match status" value="1"/>
</dbReference>
<dbReference type="PANTHER" id="PTHR43520">
    <property type="entry name" value="ATP7, ISOFORM B"/>
    <property type="match status" value="1"/>
</dbReference>
<accession>A0A840MUC3</accession>
<evidence type="ECO:0000256" key="7">
    <source>
        <dbReference type="ARBA" id="ARBA00022723"/>
    </source>
</evidence>
<evidence type="ECO:0000256" key="3">
    <source>
        <dbReference type="ARBA" id="ARBA00022448"/>
    </source>
</evidence>
<dbReference type="GO" id="GO:0005507">
    <property type="term" value="F:copper ion binding"/>
    <property type="evidence" value="ECO:0007669"/>
    <property type="project" value="TreeGrafter"/>
</dbReference>
<dbReference type="PROSITE" id="PS01229">
    <property type="entry name" value="COF_2"/>
    <property type="match status" value="1"/>
</dbReference>
<feature type="transmembrane region" description="Helical" evidence="15">
    <location>
        <begin position="767"/>
        <end position="786"/>
    </location>
</feature>
<dbReference type="InterPro" id="IPR036163">
    <property type="entry name" value="HMA_dom_sf"/>
</dbReference>
<feature type="transmembrane region" description="Helical" evidence="15">
    <location>
        <begin position="251"/>
        <end position="273"/>
    </location>
</feature>
<dbReference type="Gene3D" id="3.40.1110.10">
    <property type="entry name" value="Calcium-transporting ATPase, cytoplasmic domain N"/>
    <property type="match status" value="1"/>
</dbReference>
<feature type="transmembrane region" description="Helical" evidence="15">
    <location>
        <begin position="463"/>
        <end position="489"/>
    </location>
</feature>
<feature type="transmembrane region" description="Helical" evidence="15">
    <location>
        <begin position="435"/>
        <end position="457"/>
    </location>
</feature>
<dbReference type="SUPFAM" id="SSF55008">
    <property type="entry name" value="HMA, heavy metal-associated domain"/>
    <property type="match status" value="1"/>
</dbReference>
<dbReference type="PRINTS" id="PR00119">
    <property type="entry name" value="CATATPASE"/>
</dbReference>
<evidence type="ECO:0000256" key="11">
    <source>
        <dbReference type="ARBA" id="ARBA00022967"/>
    </source>
</evidence>
<dbReference type="AlphaFoldDB" id="A0A840MUC3"/>
<dbReference type="InterPro" id="IPR023298">
    <property type="entry name" value="ATPase_P-typ_TM_dom_sf"/>
</dbReference>
<dbReference type="NCBIfam" id="TIGR01512">
    <property type="entry name" value="ATPase-IB2_Cd"/>
    <property type="match status" value="1"/>
</dbReference>
<evidence type="ECO:0000256" key="4">
    <source>
        <dbReference type="ARBA" id="ARBA00022475"/>
    </source>
</evidence>
<dbReference type="Proteomes" id="UP000575898">
    <property type="component" value="Unassembled WGS sequence"/>
</dbReference>
<keyword evidence="9 15" id="KW-0067">ATP-binding</keyword>
<keyword evidence="6 15" id="KW-0812">Transmembrane</keyword>
<dbReference type="PROSITE" id="PS00154">
    <property type="entry name" value="ATPASE_E1_E2"/>
    <property type="match status" value="1"/>
</dbReference>
<evidence type="ECO:0000256" key="5">
    <source>
        <dbReference type="ARBA" id="ARBA00022553"/>
    </source>
</evidence>
<dbReference type="Pfam" id="PF00122">
    <property type="entry name" value="E1-E2_ATPase"/>
    <property type="match status" value="1"/>
</dbReference>
<dbReference type="InterPro" id="IPR006121">
    <property type="entry name" value="HMA_dom"/>
</dbReference>
<dbReference type="Pfam" id="PF12156">
    <property type="entry name" value="ATPase-cat_bd"/>
    <property type="match status" value="1"/>
</dbReference>
<dbReference type="Pfam" id="PF00702">
    <property type="entry name" value="Hydrolase"/>
    <property type="match status" value="1"/>
</dbReference>